<dbReference type="PROSITE" id="PS00622">
    <property type="entry name" value="HTH_LUXR_1"/>
    <property type="match status" value="1"/>
</dbReference>
<dbReference type="PANTHER" id="PTHR44688">
    <property type="entry name" value="DNA-BINDING TRANSCRIPTIONAL ACTIVATOR DEVR_DOSR"/>
    <property type="match status" value="1"/>
</dbReference>
<accession>A0ABS7C5N0</accession>
<dbReference type="CDD" id="cd06170">
    <property type="entry name" value="LuxR_C_like"/>
    <property type="match status" value="1"/>
</dbReference>
<evidence type="ECO:0000259" key="4">
    <source>
        <dbReference type="PROSITE" id="PS50043"/>
    </source>
</evidence>
<comment type="caution">
    <text evidence="5">The sequence shown here is derived from an EMBL/GenBank/DDBJ whole genome shotgun (WGS) entry which is preliminary data.</text>
</comment>
<evidence type="ECO:0000256" key="3">
    <source>
        <dbReference type="ARBA" id="ARBA00023163"/>
    </source>
</evidence>
<protein>
    <submittedName>
        <fullName evidence="5">LuxR C-terminal-related transcriptional regulator</fullName>
    </submittedName>
</protein>
<evidence type="ECO:0000256" key="1">
    <source>
        <dbReference type="ARBA" id="ARBA00023015"/>
    </source>
</evidence>
<keyword evidence="6" id="KW-1185">Reference proteome</keyword>
<feature type="non-terminal residue" evidence="5">
    <location>
        <position position="1"/>
    </location>
</feature>
<dbReference type="PANTHER" id="PTHR44688:SF16">
    <property type="entry name" value="DNA-BINDING TRANSCRIPTIONAL ACTIVATOR DEVR_DOSR"/>
    <property type="match status" value="1"/>
</dbReference>
<dbReference type="Pfam" id="PF00196">
    <property type="entry name" value="GerE"/>
    <property type="match status" value="1"/>
</dbReference>
<evidence type="ECO:0000313" key="6">
    <source>
        <dbReference type="Proteomes" id="UP001519887"/>
    </source>
</evidence>
<keyword evidence="3" id="KW-0804">Transcription</keyword>
<dbReference type="EMBL" id="JAHZIK010000523">
    <property type="protein sequence ID" value="MBW7456214.1"/>
    <property type="molecule type" value="Genomic_DNA"/>
</dbReference>
<name>A0ABS7C5N0_9BACL</name>
<keyword evidence="2" id="KW-0238">DNA-binding</keyword>
<organism evidence="5 6">
    <name type="scientific">Paenibacillus sepulcri</name>
    <dbReference type="NCBI Taxonomy" id="359917"/>
    <lineage>
        <taxon>Bacteria</taxon>
        <taxon>Bacillati</taxon>
        <taxon>Bacillota</taxon>
        <taxon>Bacilli</taxon>
        <taxon>Bacillales</taxon>
        <taxon>Paenibacillaceae</taxon>
        <taxon>Paenibacillus</taxon>
    </lineage>
</organism>
<evidence type="ECO:0000313" key="5">
    <source>
        <dbReference type="EMBL" id="MBW7456214.1"/>
    </source>
</evidence>
<dbReference type="PROSITE" id="PS50043">
    <property type="entry name" value="HTH_LUXR_2"/>
    <property type="match status" value="1"/>
</dbReference>
<dbReference type="PRINTS" id="PR00038">
    <property type="entry name" value="HTHLUXR"/>
</dbReference>
<dbReference type="InterPro" id="IPR016032">
    <property type="entry name" value="Sig_transdc_resp-reg_C-effctor"/>
</dbReference>
<dbReference type="Proteomes" id="UP001519887">
    <property type="component" value="Unassembled WGS sequence"/>
</dbReference>
<dbReference type="InterPro" id="IPR036388">
    <property type="entry name" value="WH-like_DNA-bd_sf"/>
</dbReference>
<gene>
    <name evidence="5" type="ORF">K0U00_19465</name>
</gene>
<dbReference type="Gene3D" id="1.10.10.10">
    <property type="entry name" value="Winged helix-like DNA-binding domain superfamily/Winged helix DNA-binding domain"/>
    <property type="match status" value="1"/>
</dbReference>
<sequence>IEVLRLIAEGKTNHEIAAELAIAVKTVKTHITNIFAKLEVGDRTQAAVYVHRNGPL</sequence>
<dbReference type="InterPro" id="IPR000792">
    <property type="entry name" value="Tscrpt_reg_LuxR_C"/>
</dbReference>
<reference evidence="5 6" key="1">
    <citation type="submission" date="2021-07" db="EMBL/GenBank/DDBJ databases">
        <title>Paenibacillus radiodurans sp. nov., isolated from the southeastern edge of Tengger Desert.</title>
        <authorList>
            <person name="Zhang G."/>
        </authorList>
    </citation>
    <scope>NUCLEOTIDE SEQUENCE [LARGE SCALE GENOMIC DNA]</scope>
    <source>
        <strain evidence="5 6">CCM 7311</strain>
    </source>
</reference>
<keyword evidence="1" id="KW-0805">Transcription regulation</keyword>
<evidence type="ECO:0000256" key="2">
    <source>
        <dbReference type="ARBA" id="ARBA00023125"/>
    </source>
</evidence>
<feature type="domain" description="HTH luxR-type" evidence="4">
    <location>
        <begin position="1"/>
        <end position="54"/>
    </location>
</feature>
<proteinExistence type="predicted"/>
<dbReference type="SUPFAM" id="SSF46894">
    <property type="entry name" value="C-terminal effector domain of the bipartite response regulators"/>
    <property type="match status" value="1"/>
</dbReference>
<dbReference type="SMART" id="SM00421">
    <property type="entry name" value="HTH_LUXR"/>
    <property type="match status" value="1"/>
</dbReference>